<dbReference type="Pfam" id="PF01061">
    <property type="entry name" value="ABC2_membrane"/>
    <property type="match status" value="1"/>
</dbReference>
<dbReference type="EMBL" id="FCOB02000014">
    <property type="protein sequence ID" value="SAK69553.1"/>
    <property type="molecule type" value="Genomic_DNA"/>
</dbReference>
<comment type="subcellular location">
    <subcellularLocation>
        <location evidence="1">Cell membrane</location>
        <topology evidence="1">Multi-pass membrane protein</topology>
    </subcellularLocation>
</comment>
<evidence type="ECO:0000256" key="8">
    <source>
        <dbReference type="ARBA" id="ARBA00023136"/>
    </source>
</evidence>
<dbReference type="InterPro" id="IPR013525">
    <property type="entry name" value="ABC2_TM"/>
</dbReference>
<feature type="region of interest" description="Disordered" evidence="9">
    <location>
        <begin position="1"/>
        <end position="20"/>
    </location>
</feature>
<keyword evidence="4" id="KW-1003">Cell membrane</keyword>
<evidence type="ECO:0000313" key="13">
    <source>
        <dbReference type="Proteomes" id="UP000054978"/>
    </source>
</evidence>
<dbReference type="GO" id="GO:0005886">
    <property type="term" value="C:plasma membrane"/>
    <property type="evidence" value="ECO:0007669"/>
    <property type="project" value="UniProtKB-SubCell"/>
</dbReference>
<gene>
    <name evidence="12" type="ORF">AWB83_03268</name>
</gene>
<dbReference type="PANTHER" id="PTHR30413:SF10">
    <property type="entry name" value="CAPSULE POLYSACCHARIDE EXPORT INNER-MEMBRANE PROTEIN CTRC"/>
    <property type="match status" value="1"/>
</dbReference>
<evidence type="ECO:0000313" key="12">
    <source>
        <dbReference type="EMBL" id="SAK69553.1"/>
    </source>
</evidence>
<evidence type="ECO:0000259" key="11">
    <source>
        <dbReference type="Pfam" id="PF01061"/>
    </source>
</evidence>
<feature type="transmembrane region" description="Helical" evidence="10">
    <location>
        <begin position="205"/>
        <end position="222"/>
    </location>
</feature>
<evidence type="ECO:0000256" key="10">
    <source>
        <dbReference type="SAM" id="Phobius"/>
    </source>
</evidence>
<protein>
    <submittedName>
        <fullName evidence="12">ABC-2 type transporter</fullName>
    </submittedName>
</protein>
<keyword evidence="3" id="KW-0813">Transport</keyword>
<feature type="transmembrane region" description="Helical" evidence="10">
    <location>
        <begin position="259"/>
        <end position="279"/>
    </location>
</feature>
<evidence type="ECO:0000256" key="9">
    <source>
        <dbReference type="SAM" id="MobiDB-lite"/>
    </source>
</evidence>
<feature type="transmembrane region" description="Helical" evidence="10">
    <location>
        <begin position="143"/>
        <end position="166"/>
    </location>
</feature>
<keyword evidence="7" id="KW-0625">Polysaccharide transport</keyword>
<keyword evidence="6 10" id="KW-1133">Transmembrane helix</keyword>
<evidence type="ECO:0000256" key="6">
    <source>
        <dbReference type="ARBA" id="ARBA00022989"/>
    </source>
</evidence>
<feature type="transmembrane region" description="Helical" evidence="10">
    <location>
        <begin position="100"/>
        <end position="122"/>
    </location>
</feature>
<evidence type="ECO:0000256" key="1">
    <source>
        <dbReference type="ARBA" id="ARBA00004651"/>
    </source>
</evidence>
<name>A0A158BHP4_9BURK</name>
<feature type="domain" description="ABC-2 type transporter transmembrane" evidence="11">
    <location>
        <begin position="49"/>
        <end position="250"/>
    </location>
</feature>
<keyword evidence="5 10" id="KW-0812">Transmembrane</keyword>
<evidence type="ECO:0000256" key="4">
    <source>
        <dbReference type="ARBA" id="ARBA00022475"/>
    </source>
</evidence>
<dbReference type="Proteomes" id="UP000054978">
    <property type="component" value="Unassembled WGS sequence"/>
</dbReference>
<evidence type="ECO:0000256" key="5">
    <source>
        <dbReference type="ARBA" id="ARBA00022692"/>
    </source>
</evidence>
<dbReference type="STRING" id="1777144.AWB83_03268"/>
<keyword evidence="8 10" id="KW-0472">Membrane</keyword>
<feature type="transmembrane region" description="Helical" evidence="10">
    <location>
        <begin position="172"/>
        <end position="198"/>
    </location>
</feature>
<evidence type="ECO:0000256" key="2">
    <source>
        <dbReference type="ARBA" id="ARBA00007783"/>
    </source>
</evidence>
<accession>A0A158BHP4</accession>
<evidence type="ECO:0000256" key="7">
    <source>
        <dbReference type="ARBA" id="ARBA00023047"/>
    </source>
</evidence>
<comment type="similarity">
    <text evidence="2">Belongs to the ABC-2 integral membrane protein family.</text>
</comment>
<comment type="caution">
    <text evidence="12">The sequence shown here is derived from an EMBL/GenBank/DDBJ whole genome shotgun (WGS) entry which is preliminary data.</text>
</comment>
<dbReference type="GO" id="GO:0015920">
    <property type="term" value="P:lipopolysaccharide transport"/>
    <property type="evidence" value="ECO:0007669"/>
    <property type="project" value="TreeGrafter"/>
</dbReference>
<feature type="transmembrane region" description="Helical" evidence="10">
    <location>
        <begin position="67"/>
        <end position="88"/>
    </location>
</feature>
<dbReference type="GO" id="GO:0140359">
    <property type="term" value="F:ABC-type transporter activity"/>
    <property type="evidence" value="ECO:0007669"/>
    <property type="project" value="InterPro"/>
</dbReference>
<keyword evidence="7" id="KW-0762">Sugar transport</keyword>
<dbReference type="AlphaFoldDB" id="A0A158BHP4"/>
<evidence type="ECO:0000256" key="3">
    <source>
        <dbReference type="ARBA" id="ARBA00022448"/>
    </source>
</evidence>
<sequence length="289" mass="32500">MAPSLNHNLESKGSNNTMQQQLTVRGGETKAVLAGRDALDGLHAYPIWSTLAWQDIRQRYRRSMLGPLWITLTMIVTIAGMGPLYGALLNISMEEFVPYLALGIITWGLISTLILEGCLVFTGADSIVRSVRLPMTLHVFRTVYRNLLFFFHNILAYVPVMIYLRILPRAEWLMAIPGLVIIIVAAVPLNIILGIFCARFRDMQPIVGSVVQLAFFLTPIFWKPSALGHRAYVAEYNPLFMFVELVRAPLYGSPLNPTVYIGAGITTLILYAIAIPLFIRFRSRIAFWI</sequence>
<keyword evidence="13" id="KW-1185">Reference proteome</keyword>
<proteinExistence type="inferred from homology"/>
<reference evidence="12" key="1">
    <citation type="submission" date="2016-01" db="EMBL/GenBank/DDBJ databases">
        <authorList>
            <person name="Peeters C."/>
        </authorList>
    </citation>
    <scope>NUCLEOTIDE SEQUENCE [LARGE SCALE GENOMIC DNA]</scope>
    <source>
        <strain evidence="12">LMG 29326</strain>
    </source>
</reference>
<dbReference type="PANTHER" id="PTHR30413">
    <property type="entry name" value="INNER MEMBRANE TRANSPORT PERMEASE"/>
    <property type="match status" value="1"/>
</dbReference>
<dbReference type="GO" id="GO:0015774">
    <property type="term" value="P:polysaccharide transport"/>
    <property type="evidence" value="ECO:0007669"/>
    <property type="project" value="UniProtKB-KW"/>
</dbReference>
<organism evidence="12 13">
    <name type="scientific">Caballeronia ptereochthonis</name>
    <dbReference type="NCBI Taxonomy" id="1777144"/>
    <lineage>
        <taxon>Bacteria</taxon>
        <taxon>Pseudomonadati</taxon>
        <taxon>Pseudomonadota</taxon>
        <taxon>Betaproteobacteria</taxon>
        <taxon>Burkholderiales</taxon>
        <taxon>Burkholderiaceae</taxon>
        <taxon>Caballeronia</taxon>
    </lineage>
</organism>